<comment type="similarity">
    <text evidence="1 9">Belongs to the peptidase S11 family.</text>
</comment>
<evidence type="ECO:0000256" key="7">
    <source>
        <dbReference type="PIRSR" id="PIRSR618044-1"/>
    </source>
</evidence>
<evidence type="ECO:0000259" key="12">
    <source>
        <dbReference type="Pfam" id="PF00768"/>
    </source>
</evidence>
<dbReference type="EC" id="3.4.16.4" evidence="13"/>
<feature type="chain" id="PRO_5030963179" evidence="11">
    <location>
        <begin position="26"/>
        <end position="396"/>
    </location>
</feature>
<feature type="binding site" evidence="8">
    <location>
        <position position="216"/>
    </location>
    <ligand>
        <name>substrate</name>
    </ligand>
</feature>
<dbReference type="EMBL" id="JACHOO010000003">
    <property type="protein sequence ID" value="MBB5752413.1"/>
    <property type="molecule type" value="Genomic_DNA"/>
</dbReference>
<evidence type="ECO:0000256" key="6">
    <source>
        <dbReference type="ARBA" id="ARBA00023316"/>
    </source>
</evidence>
<comment type="caution">
    <text evidence="13">The sequence shown here is derived from an EMBL/GenBank/DDBJ whole genome shotgun (WGS) entry which is preliminary data.</text>
</comment>
<dbReference type="GO" id="GO:0006508">
    <property type="term" value="P:proteolysis"/>
    <property type="evidence" value="ECO:0007669"/>
    <property type="project" value="InterPro"/>
</dbReference>
<dbReference type="PRINTS" id="PR00725">
    <property type="entry name" value="DADACBPTASE1"/>
</dbReference>
<feature type="compositionally biased region" description="Low complexity" evidence="10">
    <location>
        <begin position="386"/>
        <end position="396"/>
    </location>
</feature>
<feature type="active site" description="Proton acceptor" evidence="7">
    <location>
        <position position="57"/>
    </location>
</feature>
<evidence type="ECO:0000313" key="13">
    <source>
        <dbReference type="EMBL" id="MBB5752413.1"/>
    </source>
</evidence>
<keyword evidence="2 11" id="KW-0732">Signal</keyword>
<dbReference type="Gene3D" id="3.40.710.10">
    <property type="entry name" value="DD-peptidase/beta-lactamase superfamily"/>
    <property type="match status" value="1"/>
</dbReference>
<dbReference type="Proteomes" id="UP000523821">
    <property type="component" value="Unassembled WGS sequence"/>
</dbReference>
<name>A0A7W9FL52_9HYPH</name>
<dbReference type="PANTHER" id="PTHR21581">
    <property type="entry name" value="D-ALANYL-D-ALANINE CARBOXYPEPTIDASE"/>
    <property type="match status" value="1"/>
</dbReference>
<proteinExistence type="inferred from homology"/>
<feature type="domain" description="Peptidase S11 D-alanyl-D-alanine carboxypeptidase A N-terminal" evidence="12">
    <location>
        <begin position="30"/>
        <end position="246"/>
    </location>
</feature>
<feature type="compositionally biased region" description="Low complexity" evidence="10">
    <location>
        <begin position="340"/>
        <end position="357"/>
    </location>
</feature>
<evidence type="ECO:0000256" key="5">
    <source>
        <dbReference type="ARBA" id="ARBA00022984"/>
    </source>
</evidence>
<dbReference type="GO" id="GO:0071555">
    <property type="term" value="P:cell wall organization"/>
    <property type="evidence" value="ECO:0007669"/>
    <property type="project" value="UniProtKB-KW"/>
</dbReference>
<dbReference type="Pfam" id="PF00768">
    <property type="entry name" value="Peptidase_S11"/>
    <property type="match status" value="1"/>
</dbReference>
<keyword evidence="6" id="KW-0961">Cell wall biogenesis/degradation</keyword>
<accession>A0A7W9FL52</accession>
<feature type="active site" description="Acyl-ester intermediate" evidence="7">
    <location>
        <position position="54"/>
    </location>
</feature>
<protein>
    <submittedName>
        <fullName evidence="13">D-alanyl-D-alanine carboxypeptidase</fullName>
        <ecNumber evidence="13">3.4.16.4</ecNumber>
    </submittedName>
</protein>
<keyword evidence="4" id="KW-0133">Cell shape</keyword>
<sequence length="396" mass="41719">MMRFPARLLAALSAFLLLAIASARALDTPYMVVDVDSGAVLAARNPHQLWYPASITKLMTAYVTFKALRDGTLKPDTEVIVSAHALGEPPSKMGFRAGTRIAIDDALKMMIVRSANDIAMAIAETVGGSEEGFVAMMNREAARLGMSSTRYHNPNGLPDPGQITTARDLAVLARALWTDFPERRDLFSIPAIRAGKRVLRSQNALLERYRGTNGMKTGFICASGFNIVATARRDGHMLMAVVLGAPSAADRSEMAARLLNKGFGSLALPGSRPSLAGFRGASPQPTPVDLRDAICRKAPQSDEGPDDLLVEEGPKGGSALEPRFVLRDPVTVTTLGTIQTAATPTVAGGAGGSTATPRPRPRPTAAGREIVIGQPFDSEALGDAGGDAPLAIAPLQ</sequence>
<dbReference type="InterPro" id="IPR012338">
    <property type="entry name" value="Beta-lactam/transpept-like"/>
</dbReference>
<feature type="region of interest" description="Disordered" evidence="10">
    <location>
        <begin position="298"/>
        <end position="324"/>
    </location>
</feature>
<keyword evidence="14" id="KW-1185">Reference proteome</keyword>
<dbReference type="GO" id="GO:0009002">
    <property type="term" value="F:serine-type D-Ala-D-Ala carboxypeptidase activity"/>
    <property type="evidence" value="ECO:0007669"/>
    <property type="project" value="UniProtKB-EC"/>
</dbReference>
<dbReference type="AlphaFoldDB" id="A0A7W9FL52"/>
<evidence type="ECO:0000256" key="4">
    <source>
        <dbReference type="ARBA" id="ARBA00022960"/>
    </source>
</evidence>
<evidence type="ECO:0000256" key="2">
    <source>
        <dbReference type="ARBA" id="ARBA00022729"/>
    </source>
</evidence>
<reference evidence="13 14" key="1">
    <citation type="submission" date="2020-08" db="EMBL/GenBank/DDBJ databases">
        <title>Genomic Encyclopedia of Type Strains, Phase IV (KMG-IV): sequencing the most valuable type-strain genomes for metagenomic binning, comparative biology and taxonomic classification.</title>
        <authorList>
            <person name="Goeker M."/>
        </authorList>
    </citation>
    <scope>NUCLEOTIDE SEQUENCE [LARGE SCALE GENOMIC DNA]</scope>
    <source>
        <strain evidence="13 14">DSM 16268</strain>
    </source>
</reference>
<feature type="active site" evidence="7">
    <location>
        <position position="114"/>
    </location>
</feature>
<evidence type="ECO:0000256" key="8">
    <source>
        <dbReference type="PIRSR" id="PIRSR618044-2"/>
    </source>
</evidence>
<keyword evidence="5" id="KW-0573">Peptidoglycan synthesis</keyword>
<feature type="signal peptide" evidence="11">
    <location>
        <begin position="1"/>
        <end position="25"/>
    </location>
</feature>
<keyword evidence="3 13" id="KW-0378">Hydrolase</keyword>
<feature type="region of interest" description="Disordered" evidence="10">
    <location>
        <begin position="336"/>
        <end position="367"/>
    </location>
</feature>
<evidence type="ECO:0000256" key="10">
    <source>
        <dbReference type="SAM" id="MobiDB-lite"/>
    </source>
</evidence>
<dbReference type="InterPro" id="IPR018044">
    <property type="entry name" value="Peptidase_S11"/>
</dbReference>
<dbReference type="InterPro" id="IPR001967">
    <property type="entry name" value="Peptidase_S11_N"/>
</dbReference>
<dbReference type="SUPFAM" id="SSF56601">
    <property type="entry name" value="beta-lactamase/transpeptidase-like"/>
    <property type="match status" value="1"/>
</dbReference>
<evidence type="ECO:0000256" key="3">
    <source>
        <dbReference type="ARBA" id="ARBA00022801"/>
    </source>
</evidence>
<dbReference type="GO" id="GO:0008360">
    <property type="term" value="P:regulation of cell shape"/>
    <property type="evidence" value="ECO:0007669"/>
    <property type="project" value="UniProtKB-KW"/>
</dbReference>
<keyword evidence="13" id="KW-0121">Carboxypeptidase</keyword>
<evidence type="ECO:0000256" key="1">
    <source>
        <dbReference type="ARBA" id="ARBA00007164"/>
    </source>
</evidence>
<feature type="region of interest" description="Disordered" evidence="10">
    <location>
        <begin position="377"/>
        <end position="396"/>
    </location>
</feature>
<evidence type="ECO:0000256" key="9">
    <source>
        <dbReference type="RuleBase" id="RU004016"/>
    </source>
</evidence>
<evidence type="ECO:0000313" key="14">
    <source>
        <dbReference type="Proteomes" id="UP000523821"/>
    </source>
</evidence>
<dbReference type="GO" id="GO:0009252">
    <property type="term" value="P:peptidoglycan biosynthetic process"/>
    <property type="evidence" value="ECO:0007669"/>
    <property type="project" value="UniProtKB-KW"/>
</dbReference>
<dbReference type="PANTHER" id="PTHR21581:SF6">
    <property type="entry name" value="TRAFFICKING PROTEIN PARTICLE COMPLEX SUBUNIT 12"/>
    <property type="match status" value="1"/>
</dbReference>
<organism evidence="13 14">
    <name type="scientific">Prosthecomicrobium pneumaticum</name>
    <dbReference type="NCBI Taxonomy" id="81895"/>
    <lineage>
        <taxon>Bacteria</taxon>
        <taxon>Pseudomonadati</taxon>
        <taxon>Pseudomonadota</taxon>
        <taxon>Alphaproteobacteria</taxon>
        <taxon>Hyphomicrobiales</taxon>
        <taxon>Kaistiaceae</taxon>
        <taxon>Prosthecomicrobium</taxon>
    </lineage>
</organism>
<gene>
    <name evidence="13" type="ORF">GGQ63_001467</name>
</gene>
<evidence type="ECO:0000256" key="11">
    <source>
        <dbReference type="SAM" id="SignalP"/>
    </source>
</evidence>
<keyword evidence="13" id="KW-0645">Protease</keyword>